<keyword evidence="2 5" id="KW-0175">Coiled coil</keyword>
<feature type="region of interest" description="Disordered" evidence="6">
    <location>
        <begin position="356"/>
        <end position="379"/>
    </location>
</feature>
<feature type="compositionally biased region" description="Basic and acidic residues" evidence="6">
    <location>
        <begin position="570"/>
        <end position="585"/>
    </location>
</feature>
<evidence type="ECO:0000256" key="6">
    <source>
        <dbReference type="SAM" id="MobiDB-lite"/>
    </source>
</evidence>
<organism evidence="8 9">
    <name type="scientific">Mus spicilegus</name>
    <name type="common">Mound-building mouse</name>
    <dbReference type="NCBI Taxonomy" id="10103"/>
    <lineage>
        <taxon>Eukaryota</taxon>
        <taxon>Metazoa</taxon>
        <taxon>Chordata</taxon>
        <taxon>Craniata</taxon>
        <taxon>Vertebrata</taxon>
        <taxon>Euteleostomi</taxon>
        <taxon>Mammalia</taxon>
        <taxon>Eutheria</taxon>
        <taxon>Euarchontoglires</taxon>
        <taxon>Glires</taxon>
        <taxon>Rodentia</taxon>
        <taxon>Myomorpha</taxon>
        <taxon>Muroidea</taxon>
        <taxon>Muridae</taxon>
        <taxon>Murinae</taxon>
        <taxon>Mus</taxon>
        <taxon>Mus</taxon>
    </lineage>
</organism>
<evidence type="ECO:0000256" key="3">
    <source>
        <dbReference type="ARBA" id="ARBA00041189"/>
    </source>
</evidence>
<feature type="region of interest" description="Disordered" evidence="6">
    <location>
        <begin position="677"/>
        <end position="728"/>
    </location>
</feature>
<evidence type="ECO:0000313" key="8">
    <source>
        <dbReference type="Ensembl" id="ENSMSIP00000017573.1"/>
    </source>
</evidence>
<reference evidence="8" key="2">
    <citation type="submission" date="2025-09" db="UniProtKB">
        <authorList>
            <consortium name="Ensembl"/>
        </authorList>
    </citation>
    <scope>IDENTIFICATION</scope>
</reference>
<keyword evidence="9" id="KW-1185">Reference proteome</keyword>
<proteinExistence type="inferred from homology"/>
<feature type="compositionally biased region" description="Basic residues" evidence="6">
    <location>
        <begin position="586"/>
        <end position="595"/>
    </location>
</feature>
<feature type="compositionally biased region" description="Basic and acidic residues" evidence="6">
    <location>
        <begin position="487"/>
        <end position="520"/>
    </location>
</feature>
<dbReference type="GO" id="GO:0042073">
    <property type="term" value="P:intraciliary transport"/>
    <property type="evidence" value="ECO:0007669"/>
    <property type="project" value="TreeGrafter"/>
</dbReference>
<dbReference type="GO" id="GO:0005930">
    <property type="term" value="C:axoneme"/>
    <property type="evidence" value="ECO:0007669"/>
    <property type="project" value="TreeGrafter"/>
</dbReference>
<feature type="region of interest" description="Disordered" evidence="6">
    <location>
        <begin position="91"/>
        <end position="115"/>
    </location>
</feature>
<dbReference type="Ensembl" id="ENSMSIT00000022226.1">
    <property type="protein sequence ID" value="ENSMSIP00000017573.1"/>
    <property type="gene ID" value="ENSMSIG00000014966.1"/>
</dbReference>
<feature type="domain" description="Lebercilin" evidence="7">
    <location>
        <begin position="144"/>
        <end position="336"/>
    </location>
</feature>
<protein>
    <recommendedName>
        <fullName evidence="3">Lebercilin-like protein</fullName>
    </recommendedName>
    <alternativeName>
        <fullName evidence="4">Leber congenital amaurosis 5-like protein</fullName>
    </alternativeName>
</protein>
<feature type="region of interest" description="Disordered" evidence="6">
    <location>
        <begin position="15"/>
        <end position="54"/>
    </location>
</feature>
<reference evidence="8" key="1">
    <citation type="submission" date="2025-08" db="UniProtKB">
        <authorList>
            <consortium name="Ensembl"/>
        </authorList>
    </citation>
    <scope>IDENTIFICATION</scope>
</reference>
<feature type="compositionally biased region" description="Polar residues" evidence="6">
    <location>
        <begin position="682"/>
        <end position="700"/>
    </location>
</feature>
<feature type="region of interest" description="Disordered" evidence="6">
    <location>
        <begin position="554"/>
        <end position="654"/>
    </location>
</feature>
<evidence type="ECO:0000313" key="9">
    <source>
        <dbReference type="Proteomes" id="UP000694415"/>
    </source>
</evidence>
<feature type="coiled-coil region" evidence="5">
    <location>
        <begin position="149"/>
        <end position="176"/>
    </location>
</feature>
<dbReference type="Proteomes" id="UP000694415">
    <property type="component" value="Unplaced"/>
</dbReference>
<dbReference type="Pfam" id="PF15619">
    <property type="entry name" value="Lebercilin"/>
    <property type="match status" value="1"/>
</dbReference>
<feature type="region of interest" description="Disordered" evidence="6">
    <location>
        <begin position="475"/>
        <end position="520"/>
    </location>
</feature>
<name>A0A8C6H9N4_MUSSI</name>
<dbReference type="PANTHER" id="PTHR16650:SF9">
    <property type="entry name" value="LEBERCILIN-LIKE PROTEIN"/>
    <property type="match status" value="1"/>
</dbReference>
<evidence type="ECO:0000256" key="5">
    <source>
        <dbReference type="SAM" id="Coils"/>
    </source>
</evidence>
<evidence type="ECO:0000256" key="2">
    <source>
        <dbReference type="ARBA" id="ARBA00023054"/>
    </source>
</evidence>
<feature type="compositionally biased region" description="Low complexity" evidence="6">
    <location>
        <begin position="43"/>
        <end position="53"/>
    </location>
</feature>
<comment type="similarity">
    <text evidence="1">Belongs to the LCA5 family.</text>
</comment>
<dbReference type="InterPro" id="IPR028933">
    <property type="entry name" value="Lebercilin_dom"/>
</dbReference>
<evidence type="ECO:0000259" key="7">
    <source>
        <dbReference type="Pfam" id="PF15619"/>
    </source>
</evidence>
<accession>A0A8C6H9N4</accession>
<feature type="coiled-coil region" evidence="5">
    <location>
        <begin position="205"/>
        <end position="335"/>
    </location>
</feature>
<dbReference type="PANTHER" id="PTHR16650">
    <property type="entry name" value="C21ORF13-RELATED"/>
    <property type="match status" value="1"/>
</dbReference>
<evidence type="ECO:0000256" key="4">
    <source>
        <dbReference type="ARBA" id="ARBA00041402"/>
    </source>
</evidence>
<sequence>MRLWTMSLADTTEAHTNEHFPSLALGSNKKSTEGKHSPGAGGQSQNSQASNGSVDYSRSQCSCTSLTSHYDYSEDFLSDCSETAVSRLQSEKPLAKAKEKRKYNAGKLPQPRGQKDIPAEKKQFWNASLMSSQIQTIAKRRDTMTHRILSARLHKIKELKNELADVRRKLEASAIENQFLKQLQLRHLKAIGKYVNSQNNLPQITAKHQNEVKNLRQLLRKSQEKERAVSRKLRETDGELLRTKDVLQALQRLSEDKNLAEREELTDRLTDLTAKMEANDKKIQNLEKQLRLNNRSYSRQLAKENRKTLAAQTATKTLQAEVRQLQQKLKEKDRELEIKNIYTNRILKNLNDKEDYPKVSSTKSVQADRKSLPSVNMRHQETQKSDVPFWITKGKRGKGNIAHKEKSTEINHDIPYHVCKLPKQEESKRKYEANLTVLKSMPSPPASWGLVATEQICAFHLECHSCTHTADLSKEVEHRKTKTSLETPRRPKENKEDQEKKAIPAEAEPTAKESEAHKDAEDKALTGAACNAGDAGDAGNDREVVREHEVVGAQEVVGAHELPGADEADEVHGAGEAPRDVEPGRGRRKTPRKHYSFTEATENLHHGLPTSCRQVSGSPHCRCRHGMGKHRSEQELRLEPAGYEPSFGKGAGARARATAFRDRKSSLMEELFGAGFAGRAGSSDSEAVSKSPQTGPQASAGNAFGDSRATVAGSIQASPTEANRKTVV</sequence>
<dbReference type="GeneTree" id="ENSGT00560000077266"/>
<evidence type="ECO:0000256" key="1">
    <source>
        <dbReference type="ARBA" id="ARBA00010229"/>
    </source>
</evidence>
<dbReference type="InterPro" id="IPR026188">
    <property type="entry name" value="Lebercilin-like"/>
</dbReference>
<dbReference type="AlphaFoldDB" id="A0A8C6H9N4"/>